<dbReference type="AlphaFoldDB" id="A0AAW0SMF7"/>
<comment type="caution">
    <text evidence="1">The sequence shown here is derived from an EMBL/GenBank/DDBJ whole genome shotgun (WGS) entry which is preliminary data.</text>
</comment>
<accession>A0AAW0SMF7</accession>
<gene>
    <name evidence="1" type="ORF">O3P69_008580</name>
</gene>
<name>A0AAW0SMF7_SCYPA</name>
<protein>
    <submittedName>
        <fullName evidence="1">Uncharacterized protein</fullName>
    </submittedName>
</protein>
<dbReference type="Proteomes" id="UP001487740">
    <property type="component" value="Unassembled WGS sequence"/>
</dbReference>
<keyword evidence="2" id="KW-1185">Reference proteome</keyword>
<evidence type="ECO:0000313" key="2">
    <source>
        <dbReference type="Proteomes" id="UP001487740"/>
    </source>
</evidence>
<organism evidence="1 2">
    <name type="scientific">Scylla paramamosain</name>
    <name type="common">Mud crab</name>
    <dbReference type="NCBI Taxonomy" id="85552"/>
    <lineage>
        <taxon>Eukaryota</taxon>
        <taxon>Metazoa</taxon>
        <taxon>Ecdysozoa</taxon>
        <taxon>Arthropoda</taxon>
        <taxon>Crustacea</taxon>
        <taxon>Multicrustacea</taxon>
        <taxon>Malacostraca</taxon>
        <taxon>Eumalacostraca</taxon>
        <taxon>Eucarida</taxon>
        <taxon>Decapoda</taxon>
        <taxon>Pleocyemata</taxon>
        <taxon>Brachyura</taxon>
        <taxon>Eubrachyura</taxon>
        <taxon>Portunoidea</taxon>
        <taxon>Portunidae</taxon>
        <taxon>Portuninae</taxon>
        <taxon>Scylla</taxon>
    </lineage>
</organism>
<sequence length="202" mass="22587">MMRVLGQRQGRGTGLGLVHLQLLRVHQQTASLAKDAGFEEVDDDDVANLLTSHTQELTDEDLFHLEKHRERETSSDSEGAPIAKKFTTKELSELTDDGRRLAEKVIEFDPQFDRALDFKTIIMDGLSRYEKLYQQKKASAAQKISDFFKPLSSLLPSTSSSTSGLLSYFKTIEEDVYDPVPVSPTIMELPSSSSDQKEAGVF</sequence>
<dbReference type="EMBL" id="JARAKH010000049">
    <property type="protein sequence ID" value="KAK8375945.1"/>
    <property type="molecule type" value="Genomic_DNA"/>
</dbReference>
<evidence type="ECO:0000313" key="1">
    <source>
        <dbReference type="EMBL" id="KAK8375945.1"/>
    </source>
</evidence>
<reference evidence="1 2" key="1">
    <citation type="submission" date="2023-03" db="EMBL/GenBank/DDBJ databases">
        <title>High-quality genome of Scylla paramamosain provides insights in environmental adaptation.</title>
        <authorList>
            <person name="Zhang L."/>
        </authorList>
    </citation>
    <scope>NUCLEOTIDE SEQUENCE [LARGE SCALE GENOMIC DNA]</scope>
    <source>
        <strain evidence="1">LZ_2023a</strain>
        <tissue evidence="1">Muscle</tissue>
    </source>
</reference>
<proteinExistence type="predicted"/>